<feature type="region of interest" description="Disordered" evidence="1">
    <location>
        <begin position="1"/>
        <end position="34"/>
    </location>
</feature>
<name>W4FU36_APHAT</name>
<evidence type="ECO:0000256" key="1">
    <source>
        <dbReference type="SAM" id="MobiDB-lite"/>
    </source>
</evidence>
<evidence type="ECO:0000313" key="2">
    <source>
        <dbReference type="EMBL" id="ETV70977.1"/>
    </source>
</evidence>
<dbReference type="AlphaFoldDB" id="W4FU36"/>
<dbReference type="VEuPathDB" id="FungiDB:H257_13710"/>
<dbReference type="RefSeq" id="XP_009839640.1">
    <property type="nucleotide sequence ID" value="XM_009841338.1"/>
</dbReference>
<organism evidence="2">
    <name type="scientific">Aphanomyces astaci</name>
    <name type="common">Crayfish plague agent</name>
    <dbReference type="NCBI Taxonomy" id="112090"/>
    <lineage>
        <taxon>Eukaryota</taxon>
        <taxon>Sar</taxon>
        <taxon>Stramenopiles</taxon>
        <taxon>Oomycota</taxon>
        <taxon>Saprolegniomycetes</taxon>
        <taxon>Saprolegniales</taxon>
        <taxon>Verrucalvaceae</taxon>
        <taxon>Aphanomyces</taxon>
    </lineage>
</organism>
<sequence>MSPSPSSDGSEYKDIVARRSASARPGKKRSWWEDRDGDLDRYMPVKKARTESATGFGSVDSYIHSPLYSPVSPGDGVRSVCSDEDSEAAGNLLTRSRVDVNKEFNEIFDALTVLANDRCIDLLSGFLDELERLMLRVVSLVEFVGDHRGHQEMYFACLDMAAQAAAHLTRTQGTWMAKEHGFTRY</sequence>
<proteinExistence type="predicted"/>
<gene>
    <name evidence="2" type="ORF">H257_13710</name>
</gene>
<dbReference type="GeneID" id="20815706"/>
<protein>
    <submittedName>
        <fullName evidence="2">Uncharacterized protein</fullName>
    </submittedName>
</protein>
<accession>W4FU36</accession>
<dbReference type="EMBL" id="KI913163">
    <property type="protein sequence ID" value="ETV70977.1"/>
    <property type="molecule type" value="Genomic_DNA"/>
</dbReference>
<reference evidence="2" key="1">
    <citation type="submission" date="2013-12" db="EMBL/GenBank/DDBJ databases">
        <title>The Genome Sequence of Aphanomyces astaci APO3.</title>
        <authorList>
            <consortium name="The Broad Institute Genomics Platform"/>
            <person name="Russ C."/>
            <person name="Tyler B."/>
            <person name="van West P."/>
            <person name="Dieguez-Uribeondo J."/>
            <person name="Young S.K."/>
            <person name="Zeng Q."/>
            <person name="Gargeya S."/>
            <person name="Fitzgerald M."/>
            <person name="Abouelleil A."/>
            <person name="Alvarado L."/>
            <person name="Chapman S.B."/>
            <person name="Gainer-Dewar J."/>
            <person name="Goldberg J."/>
            <person name="Griggs A."/>
            <person name="Gujja S."/>
            <person name="Hansen M."/>
            <person name="Howarth C."/>
            <person name="Imamovic A."/>
            <person name="Ireland A."/>
            <person name="Larimer J."/>
            <person name="McCowan C."/>
            <person name="Murphy C."/>
            <person name="Pearson M."/>
            <person name="Poon T.W."/>
            <person name="Priest M."/>
            <person name="Roberts A."/>
            <person name="Saif S."/>
            <person name="Shea T."/>
            <person name="Sykes S."/>
            <person name="Wortman J."/>
            <person name="Nusbaum C."/>
            <person name="Birren B."/>
        </authorList>
    </citation>
    <scope>NUCLEOTIDE SEQUENCE [LARGE SCALE GENOMIC DNA]</scope>
    <source>
        <strain evidence="2">APO3</strain>
    </source>
</reference>